<feature type="compositionally biased region" description="Gly residues" evidence="4">
    <location>
        <begin position="540"/>
        <end position="551"/>
    </location>
</feature>
<dbReference type="PANTHER" id="PTHR44140">
    <property type="entry name" value="LD25575P"/>
    <property type="match status" value="1"/>
</dbReference>
<dbReference type="EMBL" id="OZ037945">
    <property type="protein sequence ID" value="CAL1702017.1"/>
    <property type="molecule type" value="Genomic_DNA"/>
</dbReference>
<dbReference type="PRINTS" id="PR00625">
    <property type="entry name" value="JDOMAIN"/>
</dbReference>
<gene>
    <name evidence="6" type="ORF">GFSPODELE1_LOCUS3842</name>
</gene>
<dbReference type="SMART" id="SM00028">
    <property type="entry name" value="TPR"/>
    <property type="match status" value="4"/>
</dbReference>
<comment type="subcellular location">
    <subcellularLocation>
        <location evidence="1">Endoplasmic reticulum</location>
    </subcellularLocation>
</comment>
<evidence type="ECO:0000256" key="3">
    <source>
        <dbReference type="ARBA" id="ARBA00022824"/>
    </source>
</evidence>
<dbReference type="Pfam" id="PF00226">
    <property type="entry name" value="DnaJ"/>
    <property type="match status" value="1"/>
</dbReference>
<name>A0ABP1D2B6_9APHY</name>
<dbReference type="SMART" id="SM00271">
    <property type="entry name" value="DnaJ"/>
    <property type="match status" value="1"/>
</dbReference>
<evidence type="ECO:0000313" key="6">
    <source>
        <dbReference type="EMBL" id="CAL1702017.1"/>
    </source>
</evidence>
<evidence type="ECO:0000259" key="5">
    <source>
        <dbReference type="PROSITE" id="PS50076"/>
    </source>
</evidence>
<evidence type="ECO:0000256" key="4">
    <source>
        <dbReference type="SAM" id="MobiDB-lite"/>
    </source>
</evidence>
<organism evidence="6 7">
    <name type="scientific">Somion occarium</name>
    <dbReference type="NCBI Taxonomy" id="3059160"/>
    <lineage>
        <taxon>Eukaryota</taxon>
        <taxon>Fungi</taxon>
        <taxon>Dikarya</taxon>
        <taxon>Basidiomycota</taxon>
        <taxon>Agaricomycotina</taxon>
        <taxon>Agaricomycetes</taxon>
        <taxon>Polyporales</taxon>
        <taxon>Cerrenaceae</taxon>
        <taxon>Somion</taxon>
    </lineage>
</organism>
<dbReference type="PROSITE" id="PS50076">
    <property type="entry name" value="DNAJ_2"/>
    <property type="match status" value="1"/>
</dbReference>
<evidence type="ECO:0000313" key="7">
    <source>
        <dbReference type="Proteomes" id="UP001497453"/>
    </source>
</evidence>
<dbReference type="SUPFAM" id="SSF46565">
    <property type="entry name" value="Chaperone J-domain"/>
    <property type="match status" value="1"/>
</dbReference>
<accession>A0ABP1D2B6</accession>
<proteinExistence type="predicted"/>
<feature type="region of interest" description="Disordered" evidence="4">
    <location>
        <begin position="523"/>
        <end position="560"/>
    </location>
</feature>
<keyword evidence="7" id="KW-1185">Reference proteome</keyword>
<dbReference type="InterPro" id="IPR019734">
    <property type="entry name" value="TPR_rpt"/>
</dbReference>
<dbReference type="InterPro" id="IPR001623">
    <property type="entry name" value="DnaJ_domain"/>
</dbReference>
<dbReference type="Pfam" id="PF13432">
    <property type="entry name" value="TPR_16"/>
    <property type="match status" value="1"/>
</dbReference>
<dbReference type="Gene3D" id="1.25.40.10">
    <property type="entry name" value="Tetratricopeptide repeat domain"/>
    <property type="match status" value="1"/>
</dbReference>
<dbReference type="SUPFAM" id="SSF48452">
    <property type="entry name" value="TPR-like"/>
    <property type="match status" value="1"/>
</dbReference>
<dbReference type="PANTHER" id="PTHR44140:SF2">
    <property type="entry name" value="LD25575P"/>
    <property type="match status" value="1"/>
</dbReference>
<dbReference type="Gene3D" id="1.10.287.110">
    <property type="entry name" value="DnaJ domain"/>
    <property type="match status" value="1"/>
</dbReference>
<sequence length="576" mass="63837">MFNLQPLHLITSLPISLVLYIVKAQLRLTYTLEPAMRVRLGFTTVVSISLSLLFSTVVADPSPSTGSSLYPPGLLPLISRADGLLSVGQFNDAVKAYSEAIEQSPADYVLYYKRATANYSLNRHQQALADFDQVLSLTNDTFDKAFLMKARIHAKDGRFQAAREAIRRYHQKVKNDPQVQEILMSISEGEMASKKAVQAKKAKLWQACVEAASTALATASYSADLRHLRADCALASGDIESAVGDLTRLTHITTPSTELLMKIFRLSYFLLPYSPTSSPALSTLKQCLHYDPDSKQCLPAHRLLKSFDRNFKKLDAALSDEKWRDIVNLLIGSDSESGFAAKFDEALAQHTSPQVLNLPSDIPLPPPKLISPRREMILHALCKAYTQLNQPAKGEQYCIELLNMQGMENDMDGLVGRAEAALKKEEWDDAVRMLEKAFESSGRSNRDIHQRLQRAQKLLKQSRQKDYYKVLDVSRDADAKTIKKAFRKAAMKAHPDKGGSEAKMATVNEAYEVLSKPELRQRFDNGDDPNDPMAQQGGHPFPGGFPGGGSGHPFAQFFQQAGGFPGGGGFQFHFSH</sequence>
<keyword evidence="2" id="KW-0732">Signal</keyword>
<dbReference type="InterPro" id="IPR051727">
    <property type="entry name" value="DnaJ_C3_Co-chaperones"/>
</dbReference>
<feature type="domain" description="J" evidence="5">
    <location>
        <begin position="466"/>
        <end position="527"/>
    </location>
</feature>
<evidence type="ECO:0000256" key="2">
    <source>
        <dbReference type="ARBA" id="ARBA00022729"/>
    </source>
</evidence>
<evidence type="ECO:0000256" key="1">
    <source>
        <dbReference type="ARBA" id="ARBA00004240"/>
    </source>
</evidence>
<dbReference type="InterPro" id="IPR011990">
    <property type="entry name" value="TPR-like_helical_dom_sf"/>
</dbReference>
<reference evidence="7" key="1">
    <citation type="submission" date="2024-04" db="EMBL/GenBank/DDBJ databases">
        <authorList>
            <person name="Shaw F."/>
            <person name="Minotto A."/>
        </authorList>
    </citation>
    <scope>NUCLEOTIDE SEQUENCE [LARGE SCALE GENOMIC DNA]</scope>
</reference>
<keyword evidence="3" id="KW-0256">Endoplasmic reticulum</keyword>
<dbReference type="CDD" id="cd06257">
    <property type="entry name" value="DnaJ"/>
    <property type="match status" value="1"/>
</dbReference>
<dbReference type="Proteomes" id="UP001497453">
    <property type="component" value="Chromosome 2"/>
</dbReference>
<protein>
    <recommendedName>
        <fullName evidence="5">J domain-containing protein</fullName>
    </recommendedName>
</protein>
<dbReference type="InterPro" id="IPR036869">
    <property type="entry name" value="J_dom_sf"/>
</dbReference>